<dbReference type="Gene3D" id="3.90.79.10">
    <property type="entry name" value="Nucleoside Triphosphate Pyrophosphohydrolase"/>
    <property type="match status" value="1"/>
</dbReference>
<dbReference type="PANTHER" id="PTHR11839">
    <property type="entry name" value="UDP/ADP-SUGAR PYROPHOSPHATASE"/>
    <property type="match status" value="1"/>
</dbReference>
<dbReference type="STRING" id="1127673.GLIP_4301"/>
<dbReference type="SUPFAM" id="SSF55811">
    <property type="entry name" value="Nudix"/>
    <property type="match status" value="1"/>
</dbReference>
<name>K6YFI8_9ALTE</name>
<evidence type="ECO:0000256" key="4">
    <source>
        <dbReference type="ARBA" id="ARBA00013297"/>
    </source>
</evidence>
<evidence type="ECO:0000256" key="13">
    <source>
        <dbReference type="PIRSR" id="PIRSR604385-2"/>
    </source>
</evidence>
<proteinExistence type="inferred from homology"/>
<dbReference type="GO" id="GO:0019693">
    <property type="term" value="P:ribose phosphate metabolic process"/>
    <property type="evidence" value="ECO:0007669"/>
    <property type="project" value="TreeGrafter"/>
</dbReference>
<organism evidence="16 17">
    <name type="scientific">Aliiglaciecola lipolytica E3</name>
    <dbReference type="NCBI Taxonomy" id="1127673"/>
    <lineage>
        <taxon>Bacteria</taxon>
        <taxon>Pseudomonadati</taxon>
        <taxon>Pseudomonadota</taxon>
        <taxon>Gammaproteobacteria</taxon>
        <taxon>Alteromonadales</taxon>
        <taxon>Alteromonadaceae</taxon>
        <taxon>Aliiglaciecola</taxon>
    </lineage>
</organism>
<comment type="function">
    <text evidence="8">Acts on ADP-mannose and ADP-glucose as well as ADP-ribose. Prevents glycogen biosynthesis. The reaction catalyzed by this enzyme is a limiting step of the gluconeogenic process.</text>
</comment>
<dbReference type="NCBIfam" id="TIGR00052">
    <property type="entry name" value="nudix-type nucleoside diphosphatase, YffH/AdpP family"/>
    <property type="match status" value="1"/>
</dbReference>
<reference evidence="16 17" key="1">
    <citation type="journal article" date="2017" name="Antonie Van Leeuwenhoek">
        <title>Rhizobium rhizosphaerae sp. nov., a novel species isolated from rice rhizosphere.</title>
        <authorList>
            <person name="Zhao J.J."/>
            <person name="Zhang J."/>
            <person name="Zhang R.J."/>
            <person name="Zhang C.W."/>
            <person name="Yin H.Q."/>
            <person name="Zhang X.X."/>
        </authorList>
    </citation>
    <scope>NUCLEOTIDE SEQUENCE [LARGE SCALE GENOMIC DNA]</scope>
    <source>
        <strain evidence="16 17">E3</strain>
    </source>
</reference>
<comment type="caution">
    <text evidence="16">The sequence shown here is derived from an EMBL/GenBank/DDBJ whole genome shotgun (WGS) entry which is preliminary data.</text>
</comment>
<dbReference type="PANTHER" id="PTHR11839:SF5">
    <property type="entry name" value="ADP-RIBOSE PYROPHOSPHATASE"/>
    <property type="match status" value="1"/>
</dbReference>
<evidence type="ECO:0000256" key="10">
    <source>
        <dbReference type="ARBA" id="ARBA00030308"/>
    </source>
</evidence>
<keyword evidence="17" id="KW-1185">Reference proteome</keyword>
<feature type="binding site" evidence="13">
    <location>
        <position position="112"/>
    </location>
    <ligand>
        <name>Mg(2+)</name>
        <dbReference type="ChEBI" id="CHEBI:18420"/>
        <label>1</label>
    </ligand>
</feature>
<dbReference type="EMBL" id="BAEN01000076">
    <property type="protein sequence ID" value="GAC16912.1"/>
    <property type="molecule type" value="Genomic_DNA"/>
</dbReference>
<dbReference type="AlphaFoldDB" id="K6YFI8"/>
<dbReference type="InterPro" id="IPR004385">
    <property type="entry name" value="NDP_pyrophosphatase"/>
</dbReference>
<evidence type="ECO:0000256" key="11">
    <source>
        <dbReference type="ARBA" id="ARBA00033056"/>
    </source>
</evidence>
<dbReference type="NCBIfam" id="NF008003">
    <property type="entry name" value="PRK10729.1"/>
    <property type="match status" value="1"/>
</dbReference>
<keyword evidence="6 16" id="KW-0378">Hydrolase</keyword>
<evidence type="ECO:0000313" key="16">
    <source>
        <dbReference type="EMBL" id="GAC16912.1"/>
    </source>
</evidence>
<feature type="binding site" evidence="13">
    <location>
        <position position="108"/>
    </location>
    <ligand>
        <name>Mg(2+)</name>
        <dbReference type="ChEBI" id="CHEBI:18420"/>
        <label>1</label>
    </ligand>
</feature>
<evidence type="ECO:0000256" key="2">
    <source>
        <dbReference type="ARBA" id="ARBA00007482"/>
    </source>
</evidence>
<dbReference type="PROSITE" id="PS51462">
    <property type="entry name" value="NUDIX"/>
    <property type="match status" value="1"/>
</dbReference>
<dbReference type="EC" id="3.6.1.13" evidence="3"/>
<dbReference type="InterPro" id="IPR015797">
    <property type="entry name" value="NUDIX_hydrolase-like_dom_sf"/>
</dbReference>
<evidence type="ECO:0000256" key="3">
    <source>
        <dbReference type="ARBA" id="ARBA00012453"/>
    </source>
</evidence>
<dbReference type="Pfam" id="PF00293">
    <property type="entry name" value="NUDIX"/>
    <property type="match status" value="1"/>
</dbReference>
<feature type="short sequence motif" description="Nudix box" evidence="14">
    <location>
        <begin position="93"/>
        <end position="115"/>
    </location>
</feature>
<feature type="domain" description="Nudix hydrolase" evidence="15">
    <location>
        <begin position="51"/>
        <end position="189"/>
    </location>
</feature>
<evidence type="ECO:0000256" key="8">
    <source>
        <dbReference type="ARBA" id="ARBA00025164"/>
    </source>
</evidence>
<dbReference type="PROSITE" id="PS00893">
    <property type="entry name" value="NUDIX_BOX"/>
    <property type="match status" value="1"/>
</dbReference>
<dbReference type="CDD" id="cd24155">
    <property type="entry name" value="NUDIX_ADPRase"/>
    <property type="match status" value="1"/>
</dbReference>
<protein>
    <recommendedName>
        <fullName evidence="4">ADP-ribose pyrophosphatase</fullName>
        <ecNumber evidence="3">3.6.1.13</ecNumber>
    </recommendedName>
    <alternativeName>
        <fullName evidence="9">ADP-ribose diphosphatase</fullName>
    </alternativeName>
    <alternativeName>
        <fullName evidence="11">ADP-ribose phosphohydrolase</fullName>
    </alternativeName>
    <alternativeName>
        <fullName evidence="10">Adenosine diphosphoribose pyrophosphatase</fullName>
    </alternativeName>
</protein>
<accession>K6YFI8</accession>
<dbReference type="InterPro" id="IPR000086">
    <property type="entry name" value="NUDIX_hydrolase_dom"/>
</dbReference>
<dbReference type="Proteomes" id="UP000006334">
    <property type="component" value="Unassembled WGS sequence"/>
</dbReference>
<sequence>MKPFPMFTKHDLKINKTESLYSGFFKLIDYQFTHRLFNGGWSKTISREVLERGHAVAVLLFDPVLDEFVFIEQFRIGAYATSETPWLIEVVAGMIEQGEEVEEVCRREAFEESGVVVKRLHKALSYLSSPGGTTERIHIYIGEVDASSAQGVHGLEDESEDILVRRVTKLEAIDWLNEGKIDNAAALIALQWFLLNEQKVRDIWHENN</sequence>
<evidence type="ECO:0000259" key="15">
    <source>
        <dbReference type="PROSITE" id="PS51462"/>
    </source>
</evidence>
<feature type="binding site" evidence="13">
    <location>
        <position position="92"/>
    </location>
    <ligand>
        <name>Mg(2+)</name>
        <dbReference type="ChEBI" id="CHEBI:18420"/>
        <label>1</label>
    </ligand>
</feature>
<keyword evidence="5 13" id="KW-0479">Metal-binding</keyword>
<gene>
    <name evidence="16" type="primary">nudF</name>
    <name evidence="16" type="ORF">GLIP_4301</name>
</gene>
<comment type="cofactor">
    <cofactor evidence="1 13">
        <name>Mg(2+)</name>
        <dbReference type="ChEBI" id="CHEBI:18420"/>
    </cofactor>
</comment>
<evidence type="ECO:0000256" key="9">
    <source>
        <dbReference type="ARBA" id="ARBA00030162"/>
    </source>
</evidence>
<evidence type="ECO:0000256" key="14">
    <source>
        <dbReference type="PIRSR" id="PIRSR604385-3"/>
    </source>
</evidence>
<dbReference type="eggNOG" id="COG0494">
    <property type="taxonomic scope" value="Bacteria"/>
</dbReference>
<dbReference type="GO" id="GO:0047631">
    <property type="term" value="F:ADP-ribose diphosphatase activity"/>
    <property type="evidence" value="ECO:0007669"/>
    <property type="project" value="UniProtKB-EC"/>
</dbReference>
<evidence type="ECO:0000313" key="17">
    <source>
        <dbReference type="Proteomes" id="UP000006334"/>
    </source>
</evidence>
<keyword evidence="7 13" id="KW-0460">Magnesium</keyword>
<evidence type="ECO:0000256" key="5">
    <source>
        <dbReference type="ARBA" id="ARBA00022723"/>
    </source>
</evidence>
<comment type="catalytic activity">
    <reaction evidence="12">
        <text>ADP-D-ribose + H2O = D-ribose 5-phosphate + AMP + 2 H(+)</text>
        <dbReference type="Rhea" id="RHEA:10412"/>
        <dbReference type="ChEBI" id="CHEBI:15377"/>
        <dbReference type="ChEBI" id="CHEBI:15378"/>
        <dbReference type="ChEBI" id="CHEBI:57967"/>
        <dbReference type="ChEBI" id="CHEBI:78346"/>
        <dbReference type="ChEBI" id="CHEBI:456215"/>
        <dbReference type="EC" id="3.6.1.13"/>
    </reaction>
</comment>
<comment type="similarity">
    <text evidence="2">Belongs to the Nudix hydrolase family. NudF subfamily.</text>
</comment>
<dbReference type="GO" id="GO:0005829">
    <property type="term" value="C:cytosol"/>
    <property type="evidence" value="ECO:0007669"/>
    <property type="project" value="TreeGrafter"/>
</dbReference>
<dbReference type="GO" id="GO:0006753">
    <property type="term" value="P:nucleoside phosphate metabolic process"/>
    <property type="evidence" value="ECO:0007669"/>
    <property type="project" value="TreeGrafter"/>
</dbReference>
<dbReference type="GO" id="GO:0046872">
    <property type="term" value="F:metal ion binding"/>
    <property type="evidence" value="ECO:0007669"/>
    <property type="project" value="UniProtKB-KW"/>
</dbReference>
<dbReference type="GO" id="GO:0019144">
    <property type="term" value="F:ADP-sugar diphosphatase activity"/>
    <property type="evidence" value="ECO:0007669"/>
    <property type="project" value="TreeGrafter"/>
</dbReference>
<evidence type="ECO:0000256" key="12">
    <source>
        <dbReference type="ARBA" id="ARBA00049546"/>
    </source>
</evidence>
<evidence type="ECO:0000256" key="7">
    <source>
        <dbReference type="ARBA" id="ARBA00022842"/>
    </source>
</evidence>
<feature type="binding site" evidence="13">
    <location>
        <position position="160"/>
    </location>
    <ligand>
        <name>Mg(2+)</name>
        <dbReference type="ChEBI" id="CHEBI:18420"/>
        <label>1</label>
    </ligand>
</feature>
<dbReference type="InterPro" id="IPR020084">
    <property type="entry name" value="NUDIX_hydrolase_CS"/>
</dbReference>
<evidence type="ECO:0000256" key="6">
    <source>
        <dbReference type="ARBA" id="ARBA00022801"/>
    </source>
</evidence>
<evidence type="ECO:0000256" key="1">
    <source>
        <dbReference type="ARBA" id="ARBA00001946"/>
    </source>
</evidence>